<sequence>MSPTEQCDSTTVDALSDGPRPPPPNIEPIDMAEPLRLDEGASVALQWKNIYVFPQHSNFNISNNDILFKVVEGPQHGSLLLDGHPVSWFTYQNVLASQIIYSHDGSETSEDAIDLQVEIKSKAIMFPKLQAAIYSIPIRINAVNDAPELRLAAEADVLRIAEGGRYEYFLTIS</sequence>
<evidence type="ECO:0000256" key="3">
    <source>
        <dbReference type="ARBA" id="ARBA00023180"/>
    </source>
</evidence>
<evidence type="ECO:0000313" key="8">
    <source>
        <dbReference type="WBParaSite" id="TCNE_0001577501-mRNA-1"/>
    </source>
</evidence>
<feature type="repeat" description="CSPG" evidence="4">
    <location>
        <begin position="26"/>
        <end position="118"/>
    </location>
</feature>
<dbReference type="AlphaFoldDB" id="A0A183V4V4"/>
<keyword evidence="3" id="KW-0325">Glycoprotein</keyword>
<dbReference type="PANTHER" id="PTHR45739">
    <property type="entry name" value="MATRIX PROTEIN, PUTATIVE-RELATED"/>
    <property type="match status" value="1"/>
</dbReference>
<dbReference type="Proteomes" id="UP000050794">
    <property type="component" value="Unassembled WGS sequence"/>
</dbReference>
<dbReference type="EMBL" id="UYWY01023085">
    <property type="protein sequence ID" value="VDM47095.1"/>
    <property type="molecule type" value="Genomic_DNA"/>
</dbReference>
<protein>
    <submittedName>
        <fullName evidence="8">Cadherin domain-containing protein</fullName>
    </submittedName>
</protein>
<reference evidence="6 7" key="2">
    <citation type="submission" date="2018-11" db="EMBL/GenBank/DDBJ databases">
        <authorList>
            <consortium name="Pathogen Informatics"/>
        </authorList>
    </citation>
    <scope>NUCLEOTIDE SEQUENCE [LARGE SCALE GENOMIC DNA]</scope>
</reference>
<dbReference type="WBParaSite" id="TCNE_0001577501-mRNA-1">
    <property type="protein sequence ID" value="TCNE_0001577501-mRNA-1"/>
    <property type="gene ID" value="TCNE_0001577501"/>
</dbReference>
<dbReference type="GO" id="GO:0009653">
    <property type="term" value="P:anatomical structure morphogenesis"/>
    <property type="evidence" value="ECO:0007669"/>
    <property type="project" value="TreeGrafter"/>
</dbReference>
<dbReference type="PROSITE" id="PS51854">
    <property type="entry name" value="CSPG"/>
    <property type="match status" value="1"/>
</dbReference>
<evidence type="ECO:0000256" key="4">
    <source>
        <dbReference type="PROSITE-ProRule" id="PRU01201"/>
    </source>
</evidence>
<organism evidence="7 8">
    <name type="scientific">Toxocara canis</name>
    <name type="common">Canine roundworm</name>
    <dbReference type="NCBI Taxonomy" id="6265"/>
    <lineage>
        <taxon>Eukaryota</taxon>
        <taxon>Metazoa</taxon>
        <taxon>Ecdysozoa</taxon>
        <taxon>Nematoda</taxon>
        <taxon>Chromadorea</taxon>
        <taxon>Rhabditida</taxon>
        <taxon>Spirurina</taxon>
        <taxon>Ascaridomorpha</taxon>
        <taxon>Ascaridoidea</taxon>
        <taxon>Toxocaridae</taxon>
        <taxon>Toxocara</taxon>
    </lineage>
</organism>
<feature type="compositionally biased region" description="Polar residues" evidence="5">
    <location>
        <begin position="1"/>
        <end position="13"/>
    </location>
</feature>
<name>A0A183V4V4_TOXCA</name>
<proteinExistence type="predicted"/>
<evidence type="ECO:0000256" key="5">
    <source>
        <dbReference type="SAM" id="MobiDB-lite"/>
    </source>
</evidence>
<dbReference type="PANTHER" id="PTHR45739:SF8">
    <property type="entry name" value="FRAS1-RELATED EXTRACELLULAR MATRIX PROTEIN 1"/>
    <property type="match status" value="1"/>
</dbReference>
<reference evidence="8" key="1">
    <citation type="submission" date="2016-06" db="UniProtKB">
        <authorList>
            <consortium name="WormBaseParasite"/>
        </authorList>
    </citation>
    <scope>IDENTIFICATION</scope>
</reference>
<gene>
    <name evidence="6" type="ORF">TCNE_LOCUS15774</name>
</gene>
<keyword evidence="2" id="KW-0677">Repeat</keyword>
<evidence type="ECO:0000313" key="7">
    <source>
        <dbReference type="Proteomes" id="UP000050794"/>
    </source>
</evidence>
<evidence type="ECO:0000256" key="1">
    <source>
        <dbReference type="ARBA" id="ARBA00022729"/>
    </source>
</evidence>
<dbReference type="Pfam" id="PF16184">
    <property type="entry name" value="Cadherin_3"/>
    <property type="match status" value="1"/>
</dbReference>
<dbReference type="InterPro" id="IPR039005">
    <property type="entry name" value="CSPG_rpt"/>
</dbReference>
<evidence type="ECO:0000313" key="6">
    <source>
        <dbReference type="EMBL" id="VDM47095.1"/>
    </source>
</evidence>
<accession>A0A183V4V4</accession>
<dbReference type="InterPro" id="IPR051561">
    <property type="entry name" value="FRAS1_ECM"/>
</dbReference>
<feature type="region of interest" description="Disordered" evidence="5">
    <location>
        <begin position="1"/>
        <end position="30"/>
    </location>
</feature>
<keyword evidence="7" id="KW-1185">Reference proteome</keyword>
<evidence type="ECO:0000256" key="2">
    <source>
        <dbReference type="ARBA" id="ARBA00022737"/>
    </source>
</evidence>
<keyword evidence="1" id="KW-0732">Signal</keyword>